<evidence type="ECO:0000256" key="6">
    <source>
        <dbReference type="RuleBase" id="RU364082"/>
    </source>
</evidence>
<dbReference type="EC" id="1.1.1.133" evidence="3 6"/>
<comment type="similarity">
    <text evidence="2 6">Belongs to the dTDP-4-dehydrorhamnose reductase family.</text>
</comment>
<evidence type="ECO:0000313" key="9">
    <source>
        <dbReference type="Proteomes" id="UP000287527"/>
    </source>
</evidence>
<dbReference type="Gene3D" id="3.40.50.720">
    <property type="entry name" value="NAD(P)-binding Rossmann-like Domain"/>
    <property type="match status" value="1"/>
</dbReference>
<gene>
    <name evidence="8" type="ORF">EPI11_04045</name>
</gene>
<dbReference type="CDD" id="cd05254">
    <property type="entry name" value="dTDP_HR_like_SDR_e"/>
    <property type="match status" value="1"/>
</dbReference>
<dbReference type="GO" id="GO:0005829">
    <property type="term" value="C:cytosol"/>
    <property type="evidence" value="ECO:0007669"/>
    <property type="project" value="TreeGrafter"/>
</dbReference>
<organism evidence="8 9">
    <name type="scientific">Flavobacterium cerinum</name>
    <dbReference type="NCBI Taxonomy" id="2502784"/>
    <lineage>
        <taxon>Bacteria</taxon>
        <taxon>Pseudomonadati</taxon>
        <taxon>Bacteroidota</taxon>
        <taxon>Flavobacteriia</taxon>
        <taxon>Flavobacteriales</taxon>
        <taxon>Flavobacteriaceae</taxon>
        <taxon>Flavobacterium</taxon>
    </lineage>
</organism>
<name>A0A3S3QTJ0_9FLAO</name>
<dbReference type="UniPathway" id="UPA00124"/>
<evidence type="ECO:0000256" key="2">
    <source>
        <dbReference type="ARBA" id="ARBA00010944"/>
    </source>
</evidence>
<evidence type="ECO:0000256" key="4">
    <source>
        <dbReference type="ARBA" id="ARBA00017099"/>
    </source>
</evidence>
<dbReference type="AlphaFoldDB" id="A0A3S3QTJ0"/>
<proteinExistence type="inferred from homology"/>
<reference evidence="8 9" key="1">
    <citation type="submission" date="2019-01" db="EMBL/GenBank/DDBJ databases">
        <title>Flavobacterium sp. nov.,isolated from freshwater.</title>
        <authorList>
            <person name="Zhang R."/>
            <person name="Du Z.-J."/>
        </authorList>
    </citation>
    <scope>NUCLEOTIDE SEQUENCE [LARGE SCALE GENOMIC DNA]</scope>
    <source>
        <strain evidence="8 9">1E403</strain>
    </source>
</reference>
<dbReference type="Proteomes" id="UP000287527">
    <property type="component" value="Unassembled WGS sequence"/>
</dbReference>
<evidence type="ECO:0000313" key="8">
    <source>
        <dbReference type="EMBL" id="RWX02404.1"/>
    </source>
</evidence>
<dbReference type="EMBL" id="SBII01000002">
    <property type="protein sequence ID" value="RWX02404.1"/>
    <property type="molecule type" value="Genomic_DNA"/>
</dbReference>
<dbReference type="Pfam" id="PF04321">
    <property type="entry name" value="RmlD_sub_bind"/>
    <property type="match status" value="1"/>
</dbReference>
<dbReference type="GO" id="GO:0008831">
    <property type="term" value="F:dTDP-4-dehydrorhamnose reductase activity"/>
    <property type="evidence" value="ECO:0007669"/>
    <property type="project" value="UniProtKB-EC"/>
</dbReference>
<dbReference type="SUPFAM" id="SSF51735">
    <property type="entry name" value="NAD(P)-binding Rossmann-fold domains"/>
    <property type="match status" value="1"/>
</dbReference>
<evidence type="ECO:0000256" key="1">
    <source>
        <dbReference type="ARBA" id="ARBA00004781"/>
    </source>
</evidence>
<keyword evidence="9" id="KW-1185">Reference proteome</keyword>
<dbReference type="PANTHER" id="PTHR10491:SF4">
    <property type="entry name" value="METHIONINE ADENOSYLTRANSFERASE 2 SUBUNIT BETA"/>
    <property type="match status" value="1"/>
</dbReference>
<evidence type="ECO:0000259" key="7">
    <source>
        <dbReference type="Pfam" id="PF04321"/>
    </source>
</evidence>
<dbReference type="PANTHER" id="PTHR10491">
    <property type="entry name" value="DTDP-4-DEHYDRORHAMNOSE REDUCTASE"/>
    <property type="match status" value="1"/>
</dbReference>
<dbReference type="InterPro" id="IPR005913">
    <property type="entry name" value="dTDP_dehydrorham_reduct"/>
</dbReference>
<protein>
    <recommendedName>
        <fullName evidence="4 6">dTDP-4-dehydrorhamnose reductase</fullName>
        <ecNumber evidence="3 6">1.1.1.133</ecNumber>
    </recommendedName>
</protein>
<dbReference type="GO" id="GO:0019305">
    <property type="term" value="P:dTDP-rhamnose biosynthetic process"/>
    <property type="evidence" value="ECO:0007669"/>
    <property type="project" value="UniProtKB-UniPathway"/>
</dbReference>
<keyword evidence="6" id="KW-0521">NADP</keyword>
<dbReference type="RefSeq" id="WP_128388676.1">
    <property type="nucleotide sequence ID" value="NZ_SBII01000002.1"/>
</dbReference>
<feature type="domain" description="RmlD-like substrate binding" evidence="7">
    <location>
        <begin position="3"/>
        <end position="154"/>
    </location>
</feature>
<comment type="catalytic activity">
    <reaction evidence="5">
        <text>dTDP-beta-L-rhamnose + NADP(+) = dTDP-4-dehydro-beta-L-rhamnose + NADPH + H(+)</text>
        <dbReference type="Rhea" id="RHEA:21796"/>
        <dbReference type="ChEBI" id="CHEBI:15378"/>
        <dbReference type="ChEBI" id="CHEBI:57510"/>
        <dbReference type="ChEBI" id="CHEBI:57783"/>
        <dbReference type="ChEBI" id="CHEBI:58349"/>
        <dbReference type="ChEBI" id="CHEBI:62830"/>
        <dbReference type="EC" id="1.1.1.133"/>
    </reaction>
</comment>
<dbReference type="InterPro" id="IPR036291">
    <property type="entry name" value="NAD(P)-bd_dom_sf"/>
</dbReference>
<dbReference type="InterPro" id="IPR029903">
    <property type="entry name" value="RmlD-like-bd"/>
</dbReference>
<comment type="caution">
    <text evidence="8">The sequence shown here is derived from an EMBL/GenBank/DDBJ whole genome shotgun (WGS) entry which is preliminary data.</text>
</comment>
<dbReference type="OrthoDB" id="9803892at2"/>
<evidence type="ECO:0000256" key="3">
    <source>
        <dbReference type="ARBA" id="ARBA00012929"/>
    </source>
</evidence>
<comment type="function">
    <text evidence="6">Catalyzes the reduction of dTDP-6-deoxy-L-lyxo-4-hexulose to yield dTDP-L-rhamnose.</text>
</comment>
<accession>A0A3S3QTJ0</accession>
<sequence>MKKVLVLGAKGMAGHVVLKLLPQLGSYDVWGVARNIDESERLINLDVKDTDKLSAIVASHNFDYVINCIGILNKDAEDNPDKAIWFNSYFPHFLEAITRNTSTKVIHISTDCVFSGKRGAYTEKDVKDGYGFYAQSKNLGELDNTKDLTLRTSIIGPEVNENGIGLFHWFMSQNNDVQLKGFTHAFWSGITTIELTKTIHAAIEQNITGLIQITQKNKIDKYSLLQLFNRIFKNGSITIEPNSDYHVDKSMVSIRTDFNYTVPEYDAMLLEMKQWIEQNNYKY</sequence>
<evidence type="ECO:0000256" key="5">
    <source>
        <dbReference type="ARBA" id="ARBA00048200"/>
    </source>
</evidence>
<keyword evidence="6" id="KW-0560">Oxidoreductase</keyword>
<comment type="pathway">
    <text evidence="1 6">Carbohydrate biosynthesis; dTDP-L-rhamnose biosynthesis.</text>
</comment>